<name>A0A2H0YVX4_9BACT</name>
<sequence>MPKQLYTLTVEEVQYIAHRLAKEKLGFNEPIPDFSTRYPGKLESCLAAPFQKFAKKSLYQGLTRKASVTFYLMIKNHPFQNGNKRIAMTSMFVLLYKNKKWIKVDNQELYNFAVWVAQSNAKLKKQVIDAIEKFFDTYIIDFK</sequence>
<evidence type="ECO:0000259" key="1">
    <source>
        <dbReference type="PROSITE" id="PS51459"/>
    </source>
</evidence>
<dbReference type="InterPro" id="IPR053737">
    <property type="entry name" value="Type_II_TA_Toxin"/>
</dbReference>
<dbReference type="Proteomes" id="UP000228711">
    <property type="component" value="Unassembled WGS sequence"/>
</dbReference>
<feature type="domain" description="Fido" evidence="1">
    <location>
        <begin position="8"/>
        <end position="137"/>
    </location>
</feature>
<dbReference type="InterPro" id="IPR036597">
    <property type="entry name" value="Fido-like_dom_sf"/>
</dbReference>
<proteinExistence type="predicted"/>
<dbReference type="SUPFAM" id="SSF140931">
    <property type="entry name" value="Fic-like"/>
    <property type="match status" value="1"/>
</dbReference>
<gene>
    <name evidence="2" type="ORF">COT25_00670</name>
</gene>
<comment type="caution">
    <text evidence="2">The sequence shown here is derived from an EMBL/GenBank/DDBJ whole genome shotgun (WGS) entry which is preliminary data.</text>
</comment>
<protein>
    <recommendedName>
        <fullName evidence="1">Fido domain-containing protein</fullName>
    </recommendedName>
</protein>
<organism evidence="2 3">
    <name type="scientific">Candidatus Kerfeldbacteria bacterium CG08_land_8_20_14_0_20_42_7</name>
    <dbReference type="NCBI Taxonomy" id="2014245"/>
    <lineage>
        <taxon>Bacteria</taxon>
        <taxon>Candidatus Kerfeldiibacteriota</taxon>
    </lineage>
</organism>
<dbReference type="EMBL" id="PEXV01000023">
    <property type="protein sequence ID" value="PIS41892.1"/>
    <property type="molecule type" value="Genomic_DNA"/>
</dbReference>
<dbReference type="InterPro" id="IPR006440">
    <property type="entry name" value="Doc"/>
</dbReference>
<dbReference type="InterPro" id="IPR003812">
    <property type="entry name" value="Fido"/>
</dbReference>
<dbReference type="Pfam" id="PF02661">
    <property type="entry name" value="Fic"/>
    <property type="match status" value="1"/>
</dbReference>
<dbReference type="NCBIfam" id="TIGR01550">
    <property type="entry name" value="DOC_P1"/>
    <property type="match status" value="1"/>
</dbReference>
<evidence type="ECO:0000313" key="2">
    <source>
        <dbReference type="EMBL" id="PIS41892.1"/>
    </source>
</evidence>
<accession>A0A2H0YVX4</accession>
<dbReference type="PROSITE" id="PS51459">
    <property type="entry name" value="FIDO"/>
    <property type="match status" value="1"/>
</dbReference>
<dbReference type="AlphaFoldDB" id="A0A2H0YVX4"/>
<dbReference type="GO" id="GO:0016301">
    <property type="term" value="F:kinase activity"/>
    <property type="evidence" value="ECO:0007669"/>
    <property type="project" value="InterPro"/>
</dbReference>
<reference evidence="3" key="1">
    <citation type="submission" date="2017-09" db="EMBL/GenBank/DDBJ databases">
        <title>Depth-based differentiation of microbial function through sediment-hosted aquifers and enrichment of novel symbionts in the deep terrestrial subsurface.</title>
        <authorList>
            <person name="Probst A.J."/>
            <person name="Ladd B."/>
            <person name="Jarett J.K."/>
            <person name="Geller-Mcgrath D.E."/>
            <person name="Sieber C.M.K."/>
            <person name="Emerson J.B."/>
            <person name="Anantharaman K."/>
            <person name="Thomas B.C."/>
            <person name="Malmstrom R."/>
            <person name="Stieglmeier M."/>
            <person name="Klingl A."/>
            <person name="Woyke T."/>
            <person name="Ryan C.M."/>
            <person name="Banfield J.F."/>
        </authorList>
    </citation>
    <scope>NUCLEOTIDE SEQUENCE [LARGE SCALE GENOMIC DNA]</scope>
</reference>
<dbReference type="Gene3D" id="1.20.120.1870">
    <property type="entry name" value="Fic/DOC protein, Fido domain"/>
    <property type="match status" value="1"/>
</dbReference>
<evidence type="ECO:0000313" key="3">
    <source>
        <dbReference type="Proteomes" id="UP000228711"/>
    </source>
</evidence>